<keyword evidence="2" id="KW-1185">Reference proteome</keyword>
<sequence length="514" mass="57623">MNYKRIITLKKCFLKPGLPGKIPSAFKNISEISFFILFLALICLFFIPSATALDEKTASVNPVQNKIIWNEFILLSGKNPVLKEEVLNIDFHKKECFDSEGNLLSPMSGSKVIKRTLMPDREENWSVGVGLNSPAPGEYVLRVWIEDNPKQKQIKSAYVSTLPSGISKIEISDFEDGEEEHSLSTDTSTLHGIYTGFYEQNTYKTPGSQMNLFLKPDLSKNEGVIVKGESLAITGSIPKDNELLILICRPSFPDDFIYKKILTLNPDEKGFIKETEILSSDETTGLLSAKYHIYAISKKEEELSEIRINPTGIDPYYGFLKTQEDKNPWQMFTIILSEPGIEIDEDEDQFCFESGEIVKISGTTNLKAGTVLFAYINPTANPDDKKLLSREIIVKQGKSVNTWSFEFRSKKTGTGEFMLSVLDVNGIASACKTINIFDKSYSGEKMDEGYLLVQSYKIDPVSKKLTEDNESAKKTPVFFGVSITGLLTGALILRLRTILKGEEKNSHKNIIEEI</sequence>
<protein>
    <submittedName>
        <fullName evidence="1">Uncharacterized protein</fullName>
    </submittedName>
</protein>
<name>A0AAF0JTL3_9EURY</name>
<dbReference type="KEGG" id="manq:L1994_10075"/>
<organism evidence="1 2">
    <name type="scientific">Methanomicrobium antiquum</name>
    <dbReference type="NCBI Taxonomy" id="487686"/>
    <lineage>
        <taxon>Archaea</taxon>
        <taxon>Methanobacteriati</taxon>
        <taxon>Methanobacteriota</taxon>
        <taxon>Stenosarchaea group</taxon>
        <taxon>Methanomicrobia</taxon>
        <taxon>Methanomicrobiales</taxon>
        <taxon>Methanomicrobiaceae</taxon>
        <taxon>Methanomicrobium</taxon>
    </lineage>
</organism>
<dbReference type="RefSeq" id="WP_278099315.1">
    <property type="nucleotide sequence ID" value="NZ_CP091092.1"/>
</dbReference>
<proteinExistence type="predicted"/>
<dbReference type="AlphaFoldDB" id="A0AAF0JTL3"/>
<evidence type="ECO:0000313" key="2">
    <source>
        <dbReference type="Proteomes" id="UP001218895"/>
    </source>
</evidence>
<gene>
    <name evidence="1" type="ORF">L1994_10075</name>
</gene>
<accession>A0AAF0JTL3</accession>
<evidence type="ECO:0000313" key="1">
    <source>
        <dbReference type="EMBL" id="WFN36478.1"/>
    </source>
</evidence>
<dbReference type="GeneID" id="79950747"/>
<dbReference type="Proteomes" id="UP001218895">
    <property type="component" value="Chromosome"/>
</dbReference>
<dbReference type="EMBL" id="CP091092">
    <property type="protein sequence ID" value="WFN36478.1"/>
    <property type="molecule type" value="Genomic_DNA"/>
</dbReference>
<reference evidence="1" key="1">
    <citation type="submission" date="2022-01" db="EMBL/GenBank/DDBJ databases">
        <title>Complete genome of Methanomicrobium antiquum DSM 21220.</title>
        <authorList>
            <person name="Chen S.-C."/>
            <person name="You Y.-T."/>
            <person name="Zhou Y.-Z."/>
            <person name="Lai M.-C."/>
        </authorList>
    </citation>
    <scope>NUCLEOTIDE SEQUENCE</scope>
    <source>
        <strain evidence="1">DSM 21220</strain>
    </source>
</reference>